<dbReference type="Gene3D" id="3.40.50.720">
    <property type="entry name" value="NAD(P)-binding Rossmann-like Domain"/>
    <property type="match status" value="1"/>
</dbReference>
<evidence type="ECO:0000313" key="13">
    <source>
        <dbReference type="Proteomes" id="UP000051442"/>
    </source>
</evidence>
<dbReference type="Gene3D" id="1.10.3660.10">
    <property type="entry name" value="6-phosphogluconate dehydrogenase C-terminal like domain"/>
    <property type="match status" value="1"/>
</dbReference>
<keyword evidence="9" id="KW-0057">Aromatic amino acid biosynthesis</keyword>
<evidence type="ECO:0000256" key="7">
    <source>
        <dbReference type="ARBA" id="ARBA00023002"/>
    </source>
</evidence>
<protein>
    <recommendedName>
        <fullName evidence="4">Prephenate dehydrogenase</fullName>
        <ecNumber evidence="3">1.3.1.12</ecNumber>
    </recommendedName>
</protein>
<keyword evidence="7" id="KW-0560">Oxidoreductase</keyword>
<comment type="catalytic activity">
    <reaction evidence="10">
        <text>prephenate + NAD(+) = 3-(4-hydroxyphenyl)pyruvate + CO2 + NADH</text>
        <dbReference type="Rhea" id="RHEA:13869"/>
        <dbReference type="ChEBI" id="CHEBI:16526"/>
        <dbReference type="ChEBI" id="CHEBI:29934"/>
        <dbReference type="ChEBI" id="CHEBI:36242"/>
        <dbReference type="ChEBI" id="CHEBI:57540"/>
        <dbReference type="ChEBI" id="CHEBI:57945"/>
        <dbReference type="EC" id="1.3.1.12"/>
    </reaction>
</comment>
<dbReference type="EMBL" id="AYZM01000023">
    <property type="protein sequence ID" value="KRN26487.1"/>
    <property type="molecule type" value="Genomic_DNA"/>
</dbReference>
<dbReference type="InterPro" id="IPR003099">
    <property type="entry name" value="Prephen_DH"/>
</dbReference>
<name>A0A0R2FMM0_9LACO</name>
<evidence type="ECO:0000256" key="5">
    <source>
        <dbReference type="ARBA" id="ARBA00022498"/>
    </source>
</evidence>
<dbReference type="SUPFAM" id="SSF51735">
    <property type="entry name" value="NAD(P)-binding Rossmann-fold domains"/>
    <property type="match status" value="1"/>
</dbReference>
<dbReference type="STRING" id="1423804.FD14_GL001517"/>
<dbReference type="FunFam" id="3.40.50.720:FF:000208">
    <property type="entry name" value="Prephenate dehydrogenase"/>
    <property type="match status" value="1"/>
</dbReference>
<evidence type="ECO:0000256" key="10">
    <source>
        <dbReference type="ARBA" id="ARBA00049260"/>
    </source>
</evidence>
<dbReference type="InterPro" id="IPR046825">
    <property type="entry name" value="PDH_C"/>
</dbReference>
<organism evidence="12 13">
    <name type="scientific">Secundilactobacillus similis DSM 23365 = JCM 2765</name>
    <dbReference type="NCBI Taxonomy" id="1423804"/>
    <lineage>
        <taxon>Bacteria</taxon>
        <taxon>Bacillati</taxon>
        <taxon>Bacillota</taxon>
        <taxon>Bacilli</taxon>
        <taxon>Lactobacillales</taxon>
        <taxon>Lactobacillaceae</taxon>
        <taxon>Secundilactobacillus</taxon>
    </lineage>
</organism>
<dbReference type="PANTHER" id="PTHR21363">
    <property type="entry name" value="PREPHENATE DEHYDROGENASE"/>
    <property type="match status" value="1"/>
</dbReference>
<reference evidence="12 13" key="1">
    <citation type="journal article" date="2015" name="Genome Announc.">
        <title>Expanding the biotechnology potential of lactobacilli through comparative genomics of 213 strains and associated genera.</title>
        <authorList>
            <person name="Sun Z."/>
            <person name="Harris H.M."/>
            <person name="McCann A."/>
            <person name="Guo C."/>
            <person name="Argimon S."/>
            <person name="Zhang W."/>
            <person name="Yang X."/>
            <person name="Jeffery I.B."/>
            <person name="Cooney J.C."/>
            <person name="Kagawa T.F."/>
            <person name="Liu W."/>
            <person name="Song Y."/>
            <person name="Salvetti E."/>
            <person name="Wrobel A."/>
            <person name="Rasinkangas P."/>
            <person name="Parkhill J."/>
            <person name="Rea M.C."/>
            <person name="O'Sullivan O."/>
            <person name="Ritari J."/>
            <person name="Douillard F.P."/>
            <person name="Paul Ross R."/>
            <person name="Yang R."/>
            <person name="Briner A.E."/>
            <person name="Felis G.E."/>
            <person name="de Vos W.M."/>
            <person name="Barrangou R."/>
            <person name="Klaenhammer T.R."/>
            <person name="Caufield P.W."/>
            <person name="Cui Y."/>
            <person name="Zhang H."/>
            <person name="O'Toole P.W."/>
        </authorList>
    </citation>
    <scope>NUCLEOTIDE SEQUENCE [LARGE SCALE GENOMIC DNA]</scope>
    <source>
        <strain evidence="12 13">DSM 23365</strain>
    </source>
</reference>
<comment type="caution">
    <text evidence="12">The sequence shown here is derived from an EMBL/GenBank/DDBJ whole genome shotgun (WGS) entry which is preliminary data.</text>
</comment>
<keyword evidence="6" id="KW-0028">Amino-acid biosynthesis</keyword>
<comment type="similarity">
    <text evidence="2">Belongs to the prephenate/arogenate dehydrogenase family.</text>
</comment>
<evidence type="ECO:0000259" key="11">
    <source>
        <dbReference type="PROSITE" id="PS51176"/>
    </source>
</evidence>
<dbReference type="Pfam" id="PF20463">
    <property type="entry name" value="PDH_C"/>
    <property type="match status" value="1"/>
</dbReference>
<keyword evidence="5" id="KW-0827">Tyrosine biosynthesis</keyword>
<dbReference type="GO" id="GO:0006571">
    <property type="term" value="P:tyrosine biosynthetic process"/>
    <property type="evidence" value="ECO:0007669"/>
    <property type="project" value="UniProtKB-KW"/>
</dbReference>
<evidence type="ECO:0000256" key="6">
    <source>
        <dbReference type="ARBA" id="ARBA00022605"/>
    </source>
</evidence>
<dbReference type="EC" id="1.3.1.12" evidence="3"/>
<sequence length="292" mass="31205">MALTTVLISGLGLIGSSIARVMKQSDEAPTILGADPNDDTSQFMVDQHLVDERVTLTEAAGRADMIVLAGPVSIIVQQLKELANLPLKADVLVTDVGSTKTQVMQAAEGLRARHVAFMGGHPMAGSHQTGGRSGRVDLFDGATYFLVTGWQTAAQTAAFKRFLAPASLNWVTMSATEHDALVSEISHVPHVLAANLVNTAAQQLQHDPVGLNAAAGGFKSTTRIAGSDPTMWTAIMLSNSEAITTQLTAYIDALQTIQTAIQHRDEPQIYQFFEHAQAVRQRLDSHEGGNNK</sequence>
<comment type="pathway">
    <text evidence="1">Amino-acid biosynthesis; L-tyrosine biosynthesis; (4-hydroxyphenyl)pyruvate from prephenate (NAD(+) route): step 1/1.</text>
</comment>
<dbReference type="Pfam" id="PF02153">
    <property type="entry name" value="PDH_N"/>
    <property type="match status" value="1"/>
</dbReference>
<evidence type="ECO:0000256" key="4">
    <source>
        <dbReference type="ARBA" id="ARBA00016891"/>
    </source>
</evidence>
<dbReference type="InterPro" id="IPR046826">
    <property type="entry name" value="PDH_N"/>
</dbReference>
<dbReference type="PATRIC" id="fig|1423804.4.peg.1642"/>
<gene>
    <name evidence="12" type="ORF">FD14_GL001517</name>
</gene>
<dbReference type="PANTHER" id="PTHR21363:SF0">
    <property type="entry name" value="PREPHENATE DEHYDROGENASE [NADP(+)]"/>
    <property type="match status" value="1"/>
</dbReference>
<proteinExistence type="inferred from homology"/>
<dbReference type="Proteomes" id="UP000051442">
    <property type="component" value="Unassembled WGS sequence"/>
</dbReference>
<dbReference type="InterPro" id="IPR050812">
    <property type="entry name" value="Preph/Arog_dehydrog"/>
</dbReference>
<dbReference type="PROSITE" id="PS51176">
    <property type="entry name" value="PDH_ADH"/>
    <property type="match status" value="1"/>
</dbReference>
<dbReference type="SUPFAM" id="SSF48179">
    <property type="entry name" value="6-phosphogluconate dehydrogenase C-terminal domain-like"/>
    <property type="match status" value="1"/>
</dbReference>
<evidence type="ECO:0000256" key="3">
    <source>
        <dbReference type="ARBA" id="ARBA00012068"/>
    </source>
</evidence>
<dbReference type="GO" id="GO:0004665">
    <property type="term" value="F:prephenate dehydrogenase (NADP+) activity"/>
    <property type="evidence" value="ECO:0007669"/>
    <property type="project" value="InterPro"/>
</dbReference>
<dbReference type="GO" id="GO:0070403">
    <property type="term" value="F:NAD+ binding"/>
    <property type="evidence" value="ECO:0007669"/>
    <property type="project" value="InterPro"/>
</dbReference>
<evidence type="ECO:0000256" key="8">
    <source>
        <dbReference type="ARBA" id="ARBA00023027"/>
    </source>
</evidence>
<accession>A0A0R2FMM0</accession>
<dbReference type="GO" id="GO:0008977">
    <property type="term" value="F:prephenate dehydrogenase (NAD+) activity"/>
    <property type="evidence" value="ECO:0007669"/>
    <property type="project" value="UniProtKB-EC"/>
</dbReference>
<feature type="domain" description="Prephenate/arogenate dehydrogenase" evidence="11">
    <location>
        <begin position="4"/>
        <end position="291"/>
    </location>
</feature>
<dbReference type="AlphaFoldDB" id="A0A0R2FMM0"/>
<dbReference type="InterPro" id="IPR036291">
    <property type="entry name" value="NAD(P)-bd_dom_sf"/>
</dbReference>
<keyword evidence="8" id="KW-0520">NAD</keyword>
<dbReference type="FunFam" id="1.10.3660.10:FF:000003">
    <property type="entry name" value="Prephenate dehydrogenase"/>
    <property type="match status" value="1"/>
</dbReference>
<evidence type="ECO:0000256" key="9">
    <source>
        <dbReference type="ARBA" id="ARBA00023141"/>
    </source>
</evidence>
<evidence type="ECO:0000256" key="2">
    <source>
        <dbReference type="ARBA" id="ARBA00007964"/>
    </source>
</evidence>
<dbReference type="InterPro" id="IPR008927">
    <property type="entry name" value="6-PGluconate_DH-like_C_sf"/>
</dbReference>
<evidence type="ECO:0000313" key="12">
    <source>
        <dbReference type="EMBL" id="KRN26487.1"/>
    </source>
</evidence>
<evidence type="ECO:0000256" key="1">
    <source>
        <dbReference type="ARBA" id="ARBA00005067"/>
    </source>
</evidence>
<keyword evidence="13" id="KW-1185">Reference proteome</keyword>